<dbReference type="PANTHER" id="PTHR46030:SF1">
    <property type="entry name" value="ALPHA-KETOGLUTARATE-DEPENDENT DIOXYGENASE ALKB HOMOLOG 6"/>
    <property type="match status" value="1"/>
</dbReference>
<accession>A0A4Y7TJX5</accession>
<gene>
    <name evidence="9" type="ORF">FA13DRAFT_1730122</name>
</gene>
<evidence type="ECO:0000256" key="5">
    <source>
        <dbReference type="ARBA" id="ARBA00023002"/>
    </source>
</evidence>
<dbReference type="OrthoDB" id="412814at2759"/>
<keyword evidence="4" id="KW-0223">Dioxygenase</keyword>
<evidence type="ECO:0000256" key="7">
    <source>
        <dbReference type="ARBA" id="ARBA00023242"/>
    </source>
</evidence>
<evidence type="ECO:0000256" key="6">
    <source>
        <dbReference type="ARBA" id="ARBA00023004"/>
    </source>
</evidence>
<evidence type="ECO:0000256" key="4">
    <source>
        <dbReference type="ARBA" id="ARBA00022964"/>
    </source>
</evidence>
<dbReference type="PROSITE" id="PS51471">
    <property type="entry name" value="FE2OG_OXY"/>
    <property type="match status" value="1"/>
</dbReference>
<dbReference type="Gene3D" id="2.60.120.590">
    <property type="entry name" value="Alpha-ketoglutarate-dependent dioxygenase AlkB-like"/>
    <property type="match status" value="1"/>
</dbReference>
<evidence type="ECO:0000256" key="3">
    <source>
        <dbReference type="ARBA" id="ARBA00022723"/>
    </source>
</evidence>
<comment type="caution">
    <text evidence="9">The sequence shown here is derived from an EMBL/GenBank/DDBJ whole genome shotgun (WGS) entry which is preliminary data.</text>
</comment>
<name>A0A4Y7TJX5_COPMI</name>
<keyword evidence="5" id="KW-0560">Oxidoreductase</keyword>
<dbReference type="AlphaFoldDB" id="A0A4Y7TJX5"/>
<evidence type="ECO:0000313" key="10">
    <source>
        <dbReference type="Proteomes" id="UP000298030"/>
    </source>
</evidence>
<dbReference type="GO" id="GO:0005634">
    <property type="term" value="C:nucleus"/>
    <property type="evidence" value="ECO:0007669"/>
    <property type="project" value="UniProtKB-SubCell"/>
</dbReference>
<comment type="similarity">
    <text evidence="2">Belongs to the alkB family.</text>
</comment>
<dbReference type="GO" id="GO:0046872">
    <property type="term" value="F:metal ion binding"/>
    <property type="evidence" value="ECO:0007669"/>
    <property type="project" value="UniProtKB-KW"/>
</dbReference>
<dbReference type="InterPro" id="IPR037151">
    <property type="entry name" value="AlkB-like_sf"/>
</dbReference>
<organism evidence="9 10">
    <name type="scientific">Coprinellus micaceus</name>
    <name type="common">Glistening ink-cap mushroom</name>
    <name type="synonym">Coprinus micaceus</name>
    <dbReference type="NCBI Taxonomy" id="71717"/>
    <lineage>
        <taxon>Eukaryota</taxon>
        <taxon>Fungi</taxon>
        <taxon>Dikarya</taxon>
        <taxon>Basidiomycota</taxon>
        <taxon>Agaricomycotina</taxon>
        <taxon>Agaricomycetes</taxon>
        <taxon>Agaricomycetidae</taxon>
        <taxon>Agaricales</taxon>
        <taxon>Agaricineae</taxon>
        <taxon>Psathyrellaceae</taxon>
        <taxon>Coprinellus</taxon>
    </lineage>
</organism>
<dbReference type="InterPro" id="IPR032862">
    <property type="entry name" value="ALKBH6"/>
</dbReference>
<dbReference type="SUPFAM" id="SSF51197">
    <property type="entry name" value="Clavaminate synthase-like"/>
    <property type="match status" value="1"/>
</dbReference>
<dbReference type="EMBL" id="QPFP01000011">
    <property type="protein sequence ID" value="TEB33852.1"/>
    <property type="molecule type" value="Genomic_DNA"/>
</dbReference>
<keyword evidence="3" id="KW-0479">Metal-binding</keyword>
<feature type="domain" description="Fe2OG dioxygenase" evidence="8">
    <location>
        <begin position="106"/>
        <end position="197"/>
    </location>
</feature>
<comment type="subcellular location">
    <subcellularLocation>
        <location evidence="1">Nucleus</location>
    </subcellularLocation>
</comment>
<evidence type="ECO:0000256" key="2">
    <source>
        <dbReference type="ARBA" id="ARBA00007879"/>
    </source>
</evidence>
<keyword evidence="7" id="KW-0539">Nucleus</keyword>
<protein>
    <recommendedName>
        <fullName evidence="8">Fe2OG dioxygenase domain-containing protein</fullName>
    </recommendedName>
</protein>
<dbReference type="STRING" id="71717.A0A4Y7TJX5"/>
<evidence type="ECO:0000313" key="9">
    <source>
        <dbReference type="EMBL" id="TEB33852.1"/>
    </source>
</evidence>
<sequence length="197" mass="22080">MENIARSSNVFQQHSSGTAALNGYNVLYIPNFVTEDEEDYLVRKIQESPQPKWKKLQKRRLQIWGGEMTAKGTLCEEPLPTFVCQHPDLIGRIKATGVFNGSPHGSPNHIIMNEYEAGQGIMPHEDGPKYHPVVATLSLGSHSVFHYYRYNETESPEGQGASGSGRSIDRNPVLSLLLERRSLVISFNDMYTSHLHG</sequence>
<keyword evidence="6" id="KW-0408">Iron</keyword>
<keyword evidence="10" id="KW-1185">Reference proteome</keyword>
<dbReference type="PANTHER" id="PTHR46030">
    <property type="entry name" value="ALPHA-KETOGLUTARATE-DEPENDENT DIOXYGENASE ALKB HOMOLOG 6"/>
    <property type="match status" value="1"/>
</dbReference>
<proteinExistence type="inferred from homology"/>
<evidence type="ECO:0000256" key="1">
    <source>
        <dbReference type="ARBA" id="ARBA00004123"/>
    </source>
</evidence>
<reference evidence="9 10" key="1">
    <citation type="journal article" date="2019" name="Nat. Ecol. Evol.">
        <title>Megaphylogeny resolves global patterns of mushroom evolution.</title>
        <authorList>
            <person name="Varga T."/>
            <person name="Krizsan K."/>
            <person name="Foldi C."/>
            <person name="Dima B."/>
            <person name="Sanchez-Garcia M."/>
            <person name="Sanchez-Ramirez S."/>
            <person name="Szollosi G.J."/>
            <person name="Szarkandi J.G."/>
            <person name="Papp V."/>
            <person name="Albert L."/>
            <person name="Andreopoulos W."/>
            <person name="Angelini C."/>
            <person name="Antonin V."/>
            <person name="Barry K.W."/>
            <person name="Bougher N.L."/>
            <person name="Buchanan P."/>
            <person name="Buyck B."/>
            <person name="Bense V."/>
            <person name="Catcheside P."/>
            <person name="Chovatia M."/>
            <person name="Cooper J."/>
            <person name="Damon W."/>
            <person name="Desjardin D."/>
            <person name="Finy P."/>
            <person name="Geml J."/>
            <person name="Haridas S."/>
            <person name="Hughes K."/>
            <person name="Justo A."/>
            <person name="Karasinski D."/>
            <person name="Kautmanova I."/>
            <person name="Kiss B."/>
            <person name="Kocsube S."/>
            <person name="Kotiranta H."/>
            <person name="LaButti K.M."/>
            <person name="Lechner B.E."/>
            <person name="Liimatainen K."/>
            <person name="Lipzen A."/>
            <person name="Lukacs Z."/>
            <person name="Mihaltcheva S."/>
            <person name="Morgado L.N."/>
            <person name="Niskanen T."/>
            <person name="Noordeloos M.E."/>
            <person name="Ohm R.A."/>
            <person name="Ortiz-Santana B."/>
            <person name="Ovrebo C."/>
            <person name="Racz N."/>
            <person name="Riley R."/>
            <person name="Savchenko A."/>
            <person name="Shiryaev A."/>
            <person name="Soop K."/>
            <person name="Spirin V."/>
            <person name="Szebenyi C."/>
            <person name="Tomsovsky M."/>
            <person name="Tulloss R.E."/>
            <person name="Uehling J."/>
            <person name="Grigoriev I.V."/>
            <person name="Vagvolgyi C."/>
            <person name="Papp T."/>
            <person name="Martin F.M."/>
            <person name="Miettinen O."/>
            <person name="Hibbett D.S."/>
            <person name="Nagy L.G."/>
        </authorList>
    </citation>
    <scope>NUCLEOTIDE SEQUENCE [LARGE SCALE GENOMIC DNA]</scope>
    <source>
        <strain evidence="9 10">FP101781</strain>
    </source>
</reference>
<dbReference type="InterPro" id="IPR005123">
    <property type="entry name" value="Oxoglu/Fe-dep_dioxygenase_dom"/>
</dbReference>
<evidence type="ECO:0000259" key="8">
    <source>
        <dbReference type="PROSITE" id="PS51471"/>
    </source>
</evidence>
<dbReference type="Proteomes" id="UP000298030">
    <property type="component" value="Unassembled WGS sequence"/>
</dbReference>
<dbReference type="GO" id="GO:0051213">
    <property type="term" value="F:dioxygenase activity"/>
    <property type="evidence" value="ECO:0007669"/>
    <property type="project" value="UniProtKB-KW"/>
</dbReference>